<sequence length="107" mass="12397">MSEEAKNGSLHFNENLQYLRIPSVKFGRVETGIAKIQSSENLKIEFKAEEGSTHASSPFRWCAHECARLKKQLFQLVQLIRVQIRLGHEHLHDDLAVFIRPPTIRLY</sequence>
<organism evidence="1 2">
    <name type="scientific">Steinernema carpocapsae</name>
    <name type="common">Entomopathogenic nematode</name>
    <dbReference type="NCBI Taxonomy" id="34508"/>
    <lineage>
        <taxon>Eukaryota</taxon>
        <taxon>Metazoa</taxon>
        <taxon>Ecdysozoa</taxon>
        <taxon>Nematoda</taxon>
        <taxon>Chromadorea</taxon>
        <taxon>Rhabditida</taxon>
        <taxon>Tylenchina</taxon>
        <taxon>Panagrolaimomorpha</taxon>
        <taxon>Strongyloidoidea</taxon>
        <taxon>Steinernematidae</taxon>
        <taxon>Steinernema</taxon>
    </lineage>
</organism>
<proteinExistence type="predicted"/>
<accession>A0A4U8UMB1</accession>
<dbReference type="Proteomes" id="UP000298663">
    <property type="component" value="Unassembled WGS sequence"/>
</dbReference>
<protein>
    <submittedName>
        <fullName evidence="1">Uncharacterized protein</fullName>
    </submittedName>
</protein>
<name>A0A4U8UMB1_STECR</name>
<evidence type="ECO:0000313" key="1">
    <source>
        <dbReference type="EMBL" id="TMS34046.1"/>
    </source>
</evidence>
<gene>
    <name evidence="1" type="ORF">L596_001706</name>
</gene>
<reference evidence="1 2" key="1">
    <citation type="journal article" date="2015" name="Genome Biol.">
        <title>Comparative genomics of Steinernema reveals deeply conserved gene regulatory networks.</title>
        <authorList>
            <person name="Dillman A.R."/>
            <person name="Macchietto M."/>
            <person name="Porter C.F."/>
            <person name="Rogers A."/>
            <person name="Williams B."/>
            <person name="Antoshechkin I."/>
            <person name="Lee M.M."/>
            <person name="Goodwin Z."/>
            <person name="Lu X."/>
            <person name="Lewis E.E."/>
            <person name="Goodrich-Blair H."/>
            <person name="Stock S.P."/>
            <person name="Adams B.J."/>
            <person name="Sternberg P.W."/>
            <person name="Mortazavi A."/>
        </authorList>
    </citation>
    <scope>NUCLEOTIDE SEQUENCE [LARGE SCALE GENOMIC DNA]</scope>
    <source>
        <strain evidence="1 2">ALL</strain>
    </source>
</reference>
<reference evidence="1 2" key="2">
    <citation type="journal article" date="2019" name="G3 (Bethesda)">
        <title>Hybrid Assembly of the Genome of the Entomopathogenic Nematode Steinernema carpocapsae Identifies the X-Chromosome.</title>
        <authorList>
            <person name="Serra L."/>
            <person name="Macchietto M."/>
            <person name="Macias-Munoz A."/>
            <person name="McGill C.J."/>
            <person name="Rodriguez I.M."/>
            <person name="Rodriguez B."/>
            <person name="Murad R."/>
            <person name="Mortazavi A."/>
        </authorList>
    </citation>
    <scope>NUCLEOTIDE SEQUENCE [LARGE SCALE GENOMIC DNA]</scope>
    <source>
        <strain evidence="1 2">ALL</strain>
    </source>
</reference>
<comment type="caution">
    <text evidence="1">The sequence shown here is derived from an EMBL/GenBank/DDBJ whole genome shotgun (WGS) entry which is preliminary data.</text>
</comment>
<dbReference type="AlphaFoldDB" id="A0A4U8UMB1"/>
<keyword evidence="2" id="KW-1185">Reference proteome</keyword>
<evidence type="ECO:0000313" key="2">
    <source>
        <dbReference type="Proteomes" id="UP000298663"/>
    </source>
</evidence>
<dbReference type="EMBL" id="AZBU02000001">
    <property type="protein sequence ID" value="TMS34046.1"/>
    <property type="molecule type" value="Genomic_DNA"/>
</dbReference>